<gene>
    <name evidence="2" type="ORF">METZ01_LOCUS84708</name>
</gene>
<organism evidence="2">
    <name type="scientific">marine metagenome</name>
    <dbReference type="NCBI Taxonomy" id="408172"/>
    <lineage>
        <taxon>unclassified sequences</taxon>
        <taxon>metagenomes</taxon>
        <taxon>ecological metagenomes</taxon>
    </lineage>
</organism>
<dbReference type="GO" id="GO:0090071">
    <property type="term" value="P:negative regulation of ribosome biogenesis"/>
    <property type="evidence" value="ECO:0007669"/>
    <property type="project" value="TreeGrafter"/>
</dbReference>
<dbReference type="NCBIfam" id="TIGR00090">
    <property type="entry name" value="rsfS_iojap_ybeB"/>
    <property type="match status" value="1"/>
</dbReference>
<dbReference type="PANTHER" id="PTHR21043">
    <property type="entry name" value="IOJAP SUPERFAMILY ORTHOLOG"/>
    <property type="match status" value="1"/>
</dbReference>
<dbReference type="SUPFAM" id="SSF81301">
    <property type="entry name" value="Nucleotidyltransferase"/>
    <property type="match status" value="1"/>
</dbReference>
<dbReference type="Pfam" id="PF02410">
    <property type="entry name" value="RsfS"/>
    <property type="match status" value="1"/>
</dbReference>
<dbReference type="HAMAP" id="MF_01477">
    <property type="entry name" value="Iojap_RsfS"/>
    <property type="match status" value="1"/>
</dbReference>
<evidence type="ECO:0008006" key="3">
    <source>
        <dbReference type="Google" id="ProtNLM"/>
    </source>
</evidence>
<comment type="similarity">
    <text evidence="1">Belongs to the Iojap/RsfS family.</text>
</comment>
<dbReference type="GO" id="GO:0043023">
    <property type="term" value="F:ribosomal large subunit binding"/>
    <property type="evidence" value="ECO:0007669"/>
    <property type="project" value="TreeGrafter"/>
</dbReference>
<dbReference type="InterPro" id="IPR043519">
    <property type="entry name" value="NT_sf"/>
</dbReference>
<dbReference type="PANTHER" id="PTHR21043:SF0">
    <property type="entry name" value="MITOCHONDRIAL ASSEMBLY OF RIBOSOMAL LARGE SUBUNIT PROTEIN 1"/>
    <property type="match status" value="1"/>
</dbReference>
<dbReference type="GO" id="GO:0017148">
    <property type="term" value="P:negative regulation of translation"/>
    <property type="evidence" value="ECO:0007669"/>
    <property type="project" value="TreeGrafter"/>
</dbReference>
<dbReference type="AlphaFoldDB" id="A0A381UV58"/>
<proteinExistence type="inferred from homology"/>
<evidence type="ECO:0000256" key="1">
    <source>
        <dbReference type="ARBA" id="ARBA00010574"/>
    </source>
</evidence>
<dbReference type="InterPro" id="IPR004394">
    <property type="entry name" value="Iojap/RsfS/C7orf30"/>
</dbReference>
<protein>
    <recommendedName>
        <fullName evidence="3">Ribosomal silencing factor RsfS</fullName>
    </recommendedName>
</protein>
<sequence>MSEIAVRVGELVLERKGEEVVSLDLRGISDVADHFLIATGNSDVQVRAIADHVVKELKLENVRPNHMEGLEAGRWILIDYTDVVVHIFHPVERDFYQLDSLWGDAPKVVFDTHIEKGH</sequence>
<reference evidence="2" key="1">
    <citation type="submission" date="2018-05" db="EMBL/GenBank/DDBJ databases">
        <authorList>
            <person name="Lanie J.A."/>
            <person name="Ng W.-L."/>
            <person name="Kazmierczak K.M."/>
            <person name="Andrzejewski T.M."/>
            <person name="Davidsen T.M."/>
            <person name="Wayne K.J."/>
            <person name="Tettelin H."/>
            <person name="Glass J.I."/>
            <person name="Rusch D."/>
            <person name="Podicherti R."/>
            <person name="Tsui H.-C.T."/>
            <person name="Winkler M.E."/>
        </authorList>
    </citation>
    <scope>NUCLEOTIDE SEQUENCE</scope>
</reference>
<accession>A0A381UV58</accession>
<dbReference type="Gene3D" id="3.30.460.10">
    <property type="entry name" value="Beta Polymerase, domain 2"/>
    <property type="match status" value="1"/>
</dbReference>
<dbReference type="EMBL" id="UINC01007179">
    <property type="protein sequence ID" value="SVA31854.1"/>
    <property type="molecule type" value="Genomic_DNA"/>
</dbReference>
<name>A0A381UV58_9ZZZZ</name>
<evidence type="ECO:0000313" key="2">
    <source>
        <dbReference type="EMBL" id="SVA31854.1"/>
    </source>
</evidence>